<dbReference type="PANTHER" id="PTHR10736:SF1">
    <property type="entry name" value="BESTROPHIN-2"/>
    <property type="match status" value="1"/>
</dbReference>
<comment type="similarity">
    <text evidence="6 7">Belongs to the anion channel-forming bestrophin (TC 1.A.46) family. Calcium-sensitive chloride channel subfamily.</text>
</comment>
<feature type="transmembrane region" description="Helical" evidence="7">
    <location>
        <begin position="222"/>
        <end position="240"/>
    </location>
</feature>
<dbReference type="OrthoDB" id="201595at2759"/>
<evidence type="ECO:0000256" key="1">
    <source>
        <dbReference type="ARBA" id="ARBA00004370"/>
    </source>
</evidence>
<keyword evidence="7" id="KW-0406">Ion transport</keyword>
<accession>A0A9Q1DXQ6</accession>
<organism evidence="9 10">
    <name type="scientific">Conger conger</name>
    <name type="common">Conger eel</name>
    <name type="synonym">Muraena conger</name>
    <dbReference type="NCBI Taxonomy" id="82655"/>
    <lineage>
        <taxon>Eukaryota</taxon>
        <taxon>Metazoa</taxon>
        <taxon>Chordata</taxon>
        <taxon>Craniata</taxon>
        <taxon>Vertebrata</taxon>
        <taxon>Euteleostomi</taxon>
        <taxon>Actinopterygii</taxon>
        <taxon>Neopterygii</taxon>
        <taxon>Teleostei</taxon>
        <taxon>Anguilliformes</taxon>
        <taxon>Congridae</taxon>
        <taxon>Conger</taxon>
    </lineage>
</organism>
<feature type="compositionally biased region" description="Basic and acidic residues" evidence="8">
    <location>
        <begin position="444"/>
        <end position="461"/>
    </location>
</feature>
<feature type="region of interest" description="Disordered" evidence="8">
    <location>
        <begin position="585"/>
        <end position="626"/>
    </location>
</feature>
<comment type="catalytic activity">
    <reaction evidence="5">
        <text>chloride(in) = chloride(out)</text>
        <dbReference type="Rhea" id="RHEA:29823"/>
        <dbReference type="ChEBI" id="CHEBI:17996"/>
    </reaction>
</comment>
<keyword evidence="3 7" id="KW-1133">Transmembrane helix</keyword>
<evidence type="ECO:0000256" key="4">
    <source>
        <dbReference type="ARBA" id="ARBA00023136"/>
    </source>
</evidence>
<feature type="region of interest" description="Disordered" evidence="8">
    <location>
        <begin position="548"/>
        <end position="567"/>
    </location>
</feature>
<feature type="compositionally biased region" description="Polar residues" evidence="8">
    <location>
        <begin position="614"/>
        <end position="626"/>
    </location>
</feature>
<evidence type="ECO:0000256" key="3">
    <source>
        <dbReference type="ARBA" id="ARBA00022989"/>
    </source>
</evidence>
<dbReference type="InterPro" id="IPR021134">
    <property type="entry name" value="Bestrophin-like"/>
</dbReference>
<dbReference type="Pfam" id="PF01062">
    <property type="entry name" value="Bestrophin"/>
    <property type="match status" value="1"/>
</dbReference>
<feature type="compositionally biased region" description="Polar residues" evidence="8">
    <location>
        <begin position="586"/>
        <end position="605"/>
    </location>
</feature>
<feature type="transmembrane region" description="Helical" evidence="7">
    <location>
        <begin position="188"/>
        <end position="210"/>
    </location>
</feature>
<dbReference type="AlphaFoldDB" id="A0A9Q1DXQ6"/>
<keyword evidence="7" id="KW-0407">Ion channel</keyword>
<feature type="region of interest" description="Disordered" evidence="8">
    <location>
        <begin position="376"/>
        <end position="521"/>
    </location>
</feature>
<evidence type="ECO:0000256" key="5">
    <source>
        <dbReference type="ARBA" id="ARBA00024167"/>
    </source>
</evidence>
<reference evidence="9" key="1">
    <citation type="journal article" date="2023" name="Science">
        <title>Genome structures resolve the early diversification of teleost fishes.</title>
        <authorList>
            <person name="Parey E."/>
            <person name="Louis A."/>
            <person name="Montfort J."/>
            <person name="Bouchez O."/>
            <person name="Roques C."/>
            <person name="Iampietro C."/>
            <person name="Lluch J."/>
            <person name="Castinel A."/>
            <person name="Donnadieu C."/>
            <person name="Desvignes T."/>
            <person name="Floi Bucao C."/>
            <person name="Jouanno E."/>
            <person name="Wen M."/>
            <person name="Mejri S."/>
            <person name="Dirks R."/>
            <person name="Jansen H."/>
            <person name="Henkel C."/>
            <person name="Chen W.J."/>
            <person name="Zahm M."/>
            <person name="Cabau C."/>
            <person name="Klopp C."/>
            <person name="Thompson A.W."/>
            <person name="Robinson-Rechavi M."/>
            <person name="Braasch I."/>
            <person name="Lecointre G."/>
            <person name="Bobe J."/>
            <person name="Postlethwait J.H."/>
            <person name="Berthelot C."/>
            <person name="Roest Crollius H."/>
            <person name="Guiguen Y."/>
        </authorList>
    </citation>
    <scope>NUCLEOTIDE SEQUENCE</scope>
    <source>
        <strain evidence="9">Concon-B</strain>
    </source>
</reference>
<gene>
    <name evidence="9" type="ORF">COCON_G00026160</name>
</gene>
<evidence type="ECO:0000256" key="2">
    <source>
        <dbReference type="ARBA" id="ARBA00022692"/>
    </source>
</evidence>
<keyword evidence="7" id="KW-0868">Chloride</keyword>
<dbReference type="EMBL" id="JAFJMO010000002">
    <property type="protein sequence ID" value="KAJ8283766.1"/>
    <property type="molecule type" value="Genomic_DNA"/>
</dbReference>
<feature type="compositionally biased region" description="Polar residues" evidence="8">
    <location>
        <begin position="506"/>
        <end position="520"/>
    </location>
</feature>
<comment type="subcellular location">
    <subcellularLocation>
        <location evidence="7">Cell membrane</location>
        <topology evidence="7">Multi-pass membrane protein</topology>
    </subcellularLocation>
    <subcellularLocation>
        <location evidence="1">Membrane</location>
    </subcellularLocation>
</comment>
<keyword evidence="4 7" id="KW-0472">Membrane</keyword>
<evidence type="ECO:0000313" key="10">
    <source>
        <dbReference type="Proteomes" id="UP001152803"/>
    </source>
</evidence>
<comment type="caution">
    <text evidence="9">The sequence shown here is derived from an EMBL/GenBank/DDBJ whole genome shotgun (WGS) entry which is preliminary data.</text>
</comment>
<dbReference type="Proteomes" id="UP001152803">
    <property type="component" value="Unassembled WGS sequence"/>
</dbReference>
<feature type="compositionally biased region" description="Pro residues" evidence="8">
    <location>
        <begin position="472"/>
        <end position="484"/>
    </location>
</feature>
<dbReference type="InterPro" id="IPR000615">
    <property type="entry name" value="Bestrophin"/>
</dbReference>
<dbReference type="PANTHER" id="PTHR10736">
    <property type="entry name" value="BESTROPHIN"/>
    <property type="match status" value="1"/>
</dbReference>
<feature type="compositionally biased region" description="Polar residues" evidence="8">
    <location>
        <begin position="404"/>
        <end position="416"/>
    </location>
</feature>
<evidence type="ECO:0000256" key="7">
    <source>
        <dbReference type="RuleBase" id="RU363126"/>
    </source>
</evidence>
<sequence>MYTAISISYRFFLLDDHKRYFEKLAIYCNHYASLIPMSFVLVVNRWWSQYTCIPLPDRLMCVLSGGLQGGDERGRLLRRTLMRYASLSALLILRSVSTAVFKRFPTIDHVVEAGFMTREERKKFENMQSPYNKYWMPCVWFTNLVAVARCEGRIKDDNTLKLLLEELNAFRGNCSMLFHYDMISVPLVYTQVVTLAVYSFFLVCLIGRQFLDPTQGYLGHDLDLYVPIFTLLQFFFYTGWLKVAEQLINPFGEDDDDFETNWLIDRNFQVSMMAVDEMYGDLPVLERDRYWNDSNPRPPYTAATLFVLRKPSFQGSTFDMAVPKEEMHFQPLEDIAENLEESGSRHPNQALLARLLNAAPSPTSLMGEALRRTSAQLQRLTRPPSPDPESSDSIGDDNDGGSVRSAQGQDTQSTICSCGEFTGPRPISQFEGEEEKEGVNLWQRRTEKEKVDEKEEHESRRGAFQIKSQDTPAPPPPFLPPPLKPQDSTINTPAQAPGLFLHPPQRQASTQPRAIPSSSPVLRINCPTPPCGTSISNEEFFFKPITDQPRATPTLTKPPNGNGSRQSLLSVPAFYSEGLQERMSPPITTWSAPANHSQRLRSLSMGSAVHERQQPAQLFSTDENNH</sequence>
<name>A0A9Q1DXQ6_CONCO</name>
<proteinExistence type="inferred from homology"/>
<evidence type="ECO:0000313" key="9">
    <source>
        <dbReference type="EMBL" id="KAJ8283766.1"/>
    </source>
</evidence>
<keyword evidence="2 7" id="KW-0812">Transmembrane</keyword>
<evidence type="ECO:0000256" key="8">
    <source>
        <dbReference type="SAM" id="MobiDB-lite"/>
    </source>
</evidence>
<comment type="function">
    <text evidence="7">Forms chloride channels.</text>
</comment>
<dbReference type="GO" id="GO:0005254">
    <property type="term" value="F:chloride channel activity"/>
    <property type="evidence" value="ECO:0007669"/>
    <property type="project" value="UniProtKB-KW"/>
</dbReference>
<dbReference type="GO" id="GO:0005886">
    <property type="term" value="C:plasma membrane"/>
    <property type="evidence" value="ECO:0007669"/>
    <property type="project" value="UniProtKB-SubCell"/>
</dbReference>
<protein>
    <recommendedName>
        <fullName evidence="7">Bestrophin homolog</fullName>
    </recommendedName>
</protein>
<feature type="compositionally biased region" description="Polar residues" evidence="8">
    <location>
        <begin position="549"/>
        <end position="567"/>
    </location>
</feature>
<keyword evidence="7" id="KW-1003">Cell membrane</keyword>
<keyword evidence="7" id="KW-0869">Chloride channel</keyword>
<evidence type="ECO:0000256" key="6">
    <source>
        <dbReference type="ARBA" id="ARBA00034769"/>
    </source>
</evidence>
<keyword evidence="7" id="KW-0813">Transport</keyword>
<keyword evidence="10" id="KW-1185">Reference proteome</keyword>
<dbReference type="GO" id="GO:0034707">
    <property type="term" value="C:chloride channel complex"/>
    <property type="evidence" value="ECO:0007669"/>
    <property type="project" value="UniProtKB-KW"/>
</dbReference>